<evidence type="ECO:0000313" key="3">
    <source>
        <dbReference type="Proteomes" id="UP000015104"/>
    </source>
</evidence>
<organism evidence="2 3">
    <name type="scientific">Tetranychus urticae</name>
    <name type="common">Two-spotted spider mite</name>
    <dbReference type="NCBI Taxonomy" id="32264"/>
    <lineage>
        <taxon>Eukaryota</taxon>
        <taxon>Metazoa</taxon>
        <taxon>Ecdysozoa</taxon>
        <taxon>Arthropoda</taxon>
        <taxon>Chelicerata</taxon>
        <taxon>Arachnida</taxon>
        <taxon>Acari</taxon>
        <taxon>Acariformes</taxon>
        <taxon>Trombidiformes</taxon>
        <taxon>Prostigmata</taxon>
        <taxon>Eleutherengona</taxon>
        <taxon>Raphignathae</taxon>
        <taxon>Tetranychoidea</taxon>
        <taxon>Tetranychidae</taxon>
        <taxon>Tetranychus</taxon>
    </lineage>
</organism>
<dbReference type="Proteomes" id="UP000015104">
    <property type="component" value="Unassembled WGS sequence"/>
</dbReference>
<name>T1KV90_TETUR</name>
<feature type="domain" description="Methyltransferase" evidence="1">
    <location>
        <begin position="60"/>
        <end position="136"/>
    </location>
</feature>
<dbReference type="eggNOG" id="KOG1271">
    <property type="taxonomic scope" value="Eukaryota"/>
</dbReference>
<sequence length="137" mass="15568">MEEETINSSLLGTKGYWENLYQGELDNYLDHQDPGEIWFGKGLVTKMVKWVKRKLPDCVKCKIIDLGCGNGHLLYSLYQEGYTDLTGLDYAEKSIKLVDQMAKDLCIDGLMTLAGNVLTLYKNNLIPVEIKFNLIID</sequence>
<dbReference type="Pfam" id="PF13847">
    <property type="entry name" value="Methyltransf_31"/>
    <property type="match status" value="1"/>
</dbReference>
<dbReference type="GO" id="GO:0016279">
    <property type="term" value="F:protein-lysine N-methyltransferase activity"/>
    <property type="evidence" value="ECO:0007669"/>
    <property type="project" value="TreeGrafter"/>
</dbReference>
<dbReference type="STRING" id="32264.T1KV90"/>
<keyword evidence="3" id="KW-1185">Reference proteome</keyword>
<evidence type="ECO:0000313" key="2">
    <source>
        <dbReference type="EnsemblMetazoa" id="tetur22g02870.1"/>
    </source>
</evidence>
<dbReference type="EMBL" id="CAEY01000590">
    <property type="status" value="NOT_ANNOTATED_CDS"/>
    <property type="molecule type" value="Genomic_DNA"/>
</dbReference>
<dbReference type="GO" id="GO:0005737">
    <property type="term" value="C:cytoplasm"/>
    <property type="evidence" value="ECO:0007669"/>
    <property type="project" value="TreeGrafter"/>
</dbReference>
<evidence type="ECO:0000259" key="1">
    <source>
        <dbReference type="Pfam" id="PF13847"/>
    </source>
</evidence>
<dbReference type="SUPFAM" id="SSF53335">
    <property type="entry name" value="S-adenosyl-L-methionine-dependent methyltransferases"/>
    <property type="match status" value="1"/>
</dbReference>
<dbReference type="InterPro" id="IPR029063">
    <property type="entry name" value="SAM-dependent_MTases_sf"/>
</dbReference>
<dbReference type="PANTHER" id="PTHR12843:SF5">
    <property type="entry name" value="EEF1A LYSINE METHYLTRANSFERASE 2"/>
    <property type="match status" value="1"/>
</dbReference>
<protein>
    <recommendedName>
        <fullName evidence="1">Methyltransferase domain-containing protein</fullName>
    </recommendedName>
</protein>
<reference evidence="2" key="2">
    <citation type="submission" date="2015-06" db="UniProtKB">
        <authorList>
            <consortium name="EnsemblMetazoa"/>
        </authorList>
    </citation>
    <scope>IDENTIFICATION</scope>
</reference>
<reference evidence="3" key="1">
    <citation type="submission" date="2011-08" db="EMBL/GenBank/DDBJ databases">
        <authorList>
            <person name="Rombauts S."/>
        </authorList>
    </citation>
    <scope>NUCLEOTIDE SEQUENCE</scope>
    <source>
        <strain evidence="3">London</strain>
    </source>
</reference>
<proteinExistence type="predicted"/>
<dbReference type="AlphaFoldDB" id="T1KV90"/>
<dbReference type="PANTHER" id="PTHR12843">
    <property type="entry name" value="PROTEIN-LYSINE N-METHYLTRANSFERASE METTL10"/>
    <property type="match status" value="1"/>
</dbReference>
<dbReference type="InterPro" id="IPR025714">
    <property type="entry name" value="Methyltranfer_dom"/>
</dbReference>
<accession>T1KV90</accession>
<dbReference type="CDD" id="cd02440">
    <property type="entry name" value="AdoMet_MTases"/>
    <property type="match status" value="1"/>
</dbReference>
<dbReference type="Gene3D" id="3.40.50.150">
    <property type="entry name" value="Vaccinia Virus protein VP39"/>
    <property type="match status" value="1"/>
</dbReference>
<dbReference type="EnsemblMetazoa" id="tetur22g02870.1">
    <property type="protein sequence ID" value="tetur22g02870.1"/>
    <property type="gene ID" value="tetur22g02870"/>
</dbReference>
<dbReference type="HOGENOM" id="CLU_1867714_0_0_1"/>